<feature type="region of interest" description="Disordered" evidence="1">
    <location>
        <begin position="68"/>
        <end position="149"/>
    </location>
</feature>
<dbReference type="GeneID" id="19404715"/>
<keyword evidence="3" id="KW-1185">Reference proteome</keyword>
<proteinExistence type="predicted"/>
<dbReference type="PANTHER" id="PTHR15907">
    <property type="entry name" value="DUF614 FAMILY PROTEIN-RELATED"/>
    <property type="match status" value="1"/>
</dbReference>
<dbReference type="Proteomes" id="UP000016935">
    <property type="component" value="Unassembled WGS sequence"/>
</dbReference>
<dbReference type="STRING" id="671987.R0K267"/>
<protein>
    <recommendedName>
        <fullName evidence="4">PLAC8-domain-containing protein</fullName>
    </recommendedName>
</protein>
<reference evidence="2 3" key="2">
    <citation type="journal article" date="2013" name="PLoS Genet.">
        <title>Comparative genome structure, secondary metabolite, and effector coding capacity across Cochliobolus pathogens.</title>
        <authorList>
            <person name="Condon B.J."/>
            <person name="Leng Y."/>
            <person name="Wu D."/>
            <person name="Bushley K.E."/>
            <person name="Ohm R.A."/>
            <person name="Otillar R."/>
            <person name="Martin J."/>
            <person name="Schackwitz W."/>
            <person name="Grimwood J."/>
            <person name="MohdZainudin N."/>
            <person name="Xue C."/>
            <person name="Wang R."/>
            <person name="Manning V.A."/>
            <person name="Dhillon B."/>
            <person name="Tu Z.J."/>
            <person name="Steffenson B.J."/>
            <person name="Salamov A."/>
            <person name="Sun H."/>
            <person name="Lowry S."/>
            <person name="LaButti K."/>
            <person name="Han J."/>
            <person name="Copeland A."/>
            <person name="Lindquist E."/>
            <person name="Barry K."/>
            <person name="Schmutz J."/>
            <person name="Baker S.E."/>
            <person name="Ciuffetti L.M."/>
            <person name="Grigoriev I.V."/>
            <person name="Zhong S."/>
            <person name="Turgeon B.G."/>
        </authorList>
    </citation>
    <scope>NUCLEOTIDE SEQUENCE [LARGE SCALE GENOMIC DNA]</scope>
    <source>
        <strain evidence="3">28A</strain>
    </source>
</reference>
<dbReference type="RefSeq" id="XP_008025138.1">
    <property type="nucleotide sequence ID" value="XM_008026947.1"/>
</dbReference>
<accession>R0K267</accession>
<dbReference type="AlphaFoldDB" id="R0K267"/>
<feature type="region of interest" description="Disordered" evidence="1">
    <location>
        <begin position="212"/>
        <end position="351"/>
    </location>
</feature>
<sequence>MPLAYDTTPPRQPTGAPGGSKARRPFSAACTGAAMASLVHGTLIHALAEYPIRLPGTAPLNQVHSYKSVPMDPTQYGQSQHAQPQTAARHHERFSWQQPLDDETPAYEERHEQAPPHQQQNYHQHQPQQQQPQQPQQPQHPQQHVDRDASRHFSYAQTPAEMRAFVYTSSPNDPPMPHSMPISLPTSPVGYTPIDPRPQSILDAQLPVMPPQSHTAYAQPSYTQEAQPPVSPVSPQHSSHAQYQPHSPVSPIPHPQPVQQIPQVNTQQSRHARQRSNLSPINTNVRTHTMPTIPPTPPSGTHQTSPLPQKAPITPISPNSMHKDRPRDNPTSATSQTSYAHEPYSPHGFATSQTNNFHAIFSPDAAHWPNGLDFATHQPGQISHPNMESQTSHEWQNGLCSCSPEPSTCLTGLFCPCILYGRTAYRLSQKSAKNDPTDMLGHSSTNNHCMVMSLSCGLWWLFPTLHRARIRRAYKITGSCGDDVLKGCCCCCCVAVQNEREVKGREEANRRWAGPASTEVYTSSGGMVYKPQQ</sequence>
<dbReference type="EMBL" id="KB908592">
    <property type="protein sequence ID" value="EOA87233.1"/>
    <property type="molecule type" value="Genomic_DNA"/>
</dbReference>
<dbReference type="InterPro" id="IPR006461">
    <property type="entry name" value="PLAC_motif_containing"/>
</dbReference>
<evidence type="ECO:0000313" key="2">
    <source>
        <dbReference type="EMBL" id="EOA87233.1"/>
    </source>
</evidence>
<feature type="compositionally biased region" description="Polar residues" evidence="1">
    <location>
        <begin position="212"/>
        <end position="226"/>
    </location>
</feature>
<evidence type="ECO:0000313" key="3">
    <source>
        <dbReference type="Proteomes" id="UP000016935"/>
    </source>
</evidence>
<dbReference type="Pfam" id="PF04749">
    <property type="entry name" value="PLAC8"/>
    <property type="match status" value="1"/>
</dbReference>
<organism evidence="2 3">
    <name type="scientific">Exserohilum turcicum (strain 28A)</name>
    <name type="common">Northern leaf blight fungus</name>
    <name type="synonym">Setosphaeria turcica</name>
    <dbReference type="NCBI Taxonomy" id="671987"/>
    <lineage>
        <taxon>Eukaryota</taxon>
        <taxon>Fungi</taxon>
        <taxon>Dikarya</taxon>
        <taxon>Ascomycota</taxon>
        <taxon>Pezizomycotina</taxon>
        <taxon>Dothideomycetes</taxon>
        <taxon>Pleosporomycetidae</taxon>
        <taxon>Pleosporales</taxon>
        <taxon>Pleosporineae</taxon>
        <taxon>Pleosporaceae</taxon>
        <taxon>Exserohilum</taxon>
    </lineage>
</organism>
<name>R0K267_EXST2</name>
<dbReference type="NCBIfam" id="TIGR01571">
    <property type="entry name" value="A_thal_Cys_rich"/>
    <property type="match status" value="1"/>
</dbReference>
<feature type="compositionally biased region" description="Low complexity" evidence="1">
    <location>
        <begin position="233"/>
        <end position="247"/>
    </location>
</feature>
<feature type="compositionally biased region" description="Polar residues" evidence="1">
    <location>
        <begin position="329"/>
        <end position="339"/>
    </location>
</feature>
<gene>
    <name evidence="2" type="ORF">SETTUDRAFT_41613</name>
</gene>
<dbReference type="HOGENOM" id="CLU_600114_0_0_1"/>
<evidence type="ECO:0008006" key="4">
    <source>
        <dbReference type="Google" id="ProtNLM"/>
    </source>
</evidence>
<evidence type="ECO:0000256" key="1">
    <source>
        <dbReference type="SAM" id="MobiDB-lite"/>
    </source>
</evidence>
<feature type="compositionally biased region" description="Low complexity" evidence="1">
    <location>
        <begin position="115"/>
        <end position="142"/>
    </location>
</feature>
<feature type="region of interest" description="Disordered" evidence="1">
    <location>
        <begin position="1"/>
        <end position="25"/>
    </location>
</feature>
<dbReference type="eggNOG" id="ENOG502S5E0">
    <property type="taxonomic scope" value="Eukaryota"/>
</dbReference>
<feature type="compositionally biased region" description="Polar residues" evidence="1">
    <location>
        <begin position="264"/>
        <end position="286"/>
    </location>
</feature>
<reference evidence="2 3" key="1">
    <citation type="journal article" date="2012" name="PLoS Pathog.">
        <title>Diverse lifestyles and strategies of plant pathogenesis encoded in the genomes of eighteen Dothideomycetes fungi.</title>
        <authorList>
            <person name="Ohm R.A."/>
            <person name="Feau N."/>
            <person name="Henrissat B."/>
            <person name="Schoch C.L."/>
            <person name="Horwitz B.A."/>
            <person name="Barry K.W."/>
            <person name="Condon B.J."/>
            <person name="Copeland A.C."/>
            <person name="Dhillon B."/>
            <person name="Glaser F."/>
            <person name="Hesse C.N."/>
            <person name="Kosti I."/>
            <person name="LaButti K."/>
            <person name="Lindquist E.A."/>
            <person name="Lucas S."/>
            <person name="Salamov A.A."/>
            <person name="Bradshaw R.E."/>
            <person name="Ciuffetti L."/>
            <person name="Hamelin R.C."/>
            <person name="Kema G.H.J."/>
            <person name="Lawrence C."/>
            <person name="Scott J.A."/>
            <person name="Spatafora J.W."/>
            <person name="Turgeon B.G."/>
            <person name="de Wit P.J.G.M."/>
            <person name="Zhong S."/>
            <person name="Goodwin S.B."/>
            <person name="Grigoriev I.V."/>
        </authorList>
    </citation>
    <scope>NUCLEOTIDE SEQUENCE [LARGE SCALE GENOMIC DNA]</scope>
    <source>
        <strain evidence="3">28A</strain>
    </source>
</reference>
<dbReference type="OrthoDB" id="1045822at2759"/>
<feature type="compositionally biased region" description="Polar residues" evidence="1">
    <location>
        <begin position="75"/>
        <end position="86"/>
    </location>
</feature>